<evidence type="ECO:0000313" key="3">
    <source>
        <dbReference type="Proteomes" id="UP000669133"/>
    </source>
</evidence>
<organism evidence="2 3">
    <name type="scientific">Candida metapsilosis</name>
    <dbReference type="NCBI Taxonomy" id="273372"/>
    <lineage>
        <taxon>Eukaryota</taxon>
        <taxon>Fungi</taxon>
        <taxon>Dikarya</taxon>
        <taxon>Ascomycota</taxon>
        <taxon>Saccharomycotina</taxon>
        <taxon>Pichiomycetes</taxon>
        <taxon>Debaryomycetaceae</taxon>
        <taxon>Candida/Lodderomyces clade</taxon>
        <taxon>Candida</taxon>
    </lineage>
</organism>
<protein>
    <submittedName>
        <fullName evidence="2">RTC5</fullName>
    </submittedName>
</protein>
<dbReference type="Proteomes" id="UP000669133">
    <property type="component" value="Unassembled WGS sequence"/>
</dbReference>
<dbReference type="AlphaFoldDB" id="A0A8H7ZKY1"/>
<dbReference type="SMART" id="SM00584">
    <property type="entry name" value="TLDc"/>
    <property type="match status" value="1"/>
</dbReference>
<evidence type="ECO:0000259" key="1">
    <source>
        <dbReference type="PROSITE" id="PS51886"/>
    </source>
</evidence>
<feature type="domain" description="TLDc" evidence="1">
    <location>
        <begin position="328"/>
        <end position="571"/>
    </location>
</feature>
<keyword evidence="3" id="KW-1185">Reference proteome</keyword>
<dbReference type="PROSITE" id="PS51886">
    <property type="entry name" value="TLDC"/>
    <property type="match status" value="1"/>
</dbReference>
<proteinExistence type="predicted"/>
<reference evidence="2 3" key="1">
    <citation type="submission" date="2020-12" db="EMBL/GenBank/DDBJ databases">
        <title>Effect of drift, selection, and recombination on the evolution of hybrid genomes in Candida yeast pathogens.</title>
        <authorList>
            <person name="Mixao V."/>
            <person name="Ksiezopolska E."/>
            <person name="Saus E."/>
            <person name="Boekhout T."/>
            <person name="Gacser A."/>
            <person name="Gabaldon T."/>
        </authorList>
    </citation>
    <scope>NUCLEOTIDE SEQUENCE [LARGE SCALE GENOMIC DNA]</scope>
    <source>
        <strain evidence="2 3">BP57</strain>
    </source>
</reference>
<dbReference type="OrthoDB" id="289228at2759"/>
<evidence type="ECO:0000313" key="2">
    <source>
        <dbReference type="EMBL" id="KAG5421126.1"/>
    </source>
</evidence>
<accession>A0A8H7ZKY1</accession>
<dbReference type="InterPro" id="IPR006571">
    <property type="entry name" value="TLDc_dom"/>
</dbReference>
<name>A0A8H7ZKY1_9ASCO</name>
<dbReference type="EMBL" id="JAEOAQ010000001">
    <property type="protein sequence ID" value="KAG5421126.1"/>
    <property type="molecule type" value="Genomic_DNA"/>
</dbReference>
<dbReference type="RefSeq" id="XP_067550242.1">
    <property type="nucleotide sequence ID" value="XM_067690985.1"/>
</dbReference>
<dbReference type="GeneID" id="93648845"/>
<comment type="caution">
    <text evidence="2">The sequence shown here is derived from an EMBL/GenBank/DDBJ whole genome shotgun (WGS) entry which is preliminary data.</text>
</comment>
<gene>
    <name evidence="2" type="ORF">I9W82_000216</name>
</gene>
<sequence>MGQASSTNQQNDAKSGAHANLTKTEIYNLFYTRCLSVLKPSELAFIKSIVDDEKEAKIVSRSKLQAQLVKEDSLDSRDVDKVMDILSPLMERMGQFPFLDDNLEEVEELTIHEFVIAFTFISGRYVKILGQDFDFVRLLFTSLSSNKQTPNVVEKVQGTEDESIEMPLLLPFEDSDEMNLKSRKVDWKNAPILAKFVKIATESTLEATSFIAITTLVLIAKSIPLQKQSSMENQFISRVRQWNDFESYSMSILKFINVNLQTTKLQGESISYPDFSQGVADLVPNFYQDGMKRLSNELFTTLIPVETEEKDSDEPAVQKKHLPFESTKLVTPATLAYISSILKGSNNNLEVTTENAVKLYTGAESGFSIRSLETKIFKWQAPTFLIVSGKRIKQKTVDANRRYQKFDEIYPRYFLKYENHLQPWQHEHDKITYCVVIKQPWQSSNKKNFGDESSVILSVSPRADCFKSMHSDVVKGKSIYFNNQGMGLGFGNLQPLNKNGHQKYYPGDVSLTIEANLEFAVFRHLAQQSTQISNSNTTNFFHPSSVIDQLGNGGNFEDRFTITDLEVWGIGSMKELDEQRKQWEWEEKQANARQSVNVRSMGEERAFLEMAGLVGNHGSYGS</sequence>
<dbReference type="Pfam" id="PF07534">
    <property type="entry name" value="TLD"/>
    <property type="match status" value="1"/>
</dbReference>